<reference evidence="1 2" key="1">
    <citation type="submission" date="2020-08" db="EMBL/GenBank/DDBJ databases">
        <title>A Genomic Blueprint of the Chicken Gut Microbiome.</title>
        <authorList>
            <person name="Gilroy R."/>
            <person name="Ravi A."/>
            <person name="Getino M."/>
            <person name="Pursley I."/>
            <person name="Horton D.L."/>
            <person name="Alikhan N.-F."/>
            <person name="Baker D."/>
            <person name="Gharbi K."/>
            <person name="Hall N."/>
            <person name="Watson M."/>
            <person name="Adriaenssens E.M."/>
            <person name="Foster-Nyarko E."/>
            <person name="Jarju S."/>
            <person name="Secka A."/>
            <person name="Antonio M."/>
            <person name="Oren A."/>
            <person name="Chaudhuri R."/>
            <person name="La Ragione R.M."/>
            <person name="Hildebrand F."/>
            <person name="Pallen M.J."/>
        </authorList>
    </citation>
    <scope>NUCLEOTIDE SEQUENCE [LARGE SCALE GENOMIC DNA]</scope>
    <source>
        <strain evidence="1 2">Sa1CUA4</strain>
    </source>
</reference>
<name>A0ABR8X6S1_9MICO</name>
<evidence type="ECO:0000313" key="2">
    <source>
        <dbReference type="Proteomes" id="UP000602532"/>
    </source>
</evidence>
<proteinExistence type="predicted"/>
<sequence length="83" mass="9058">MTALVWVIAGLAVVVVAMAVWVSRSQRWSGVYRAIIEAHTRALAAQGSELAQLRNDLLEAHTRLDRLPPAMTVHARDVGQDGN</sequence>
<organism evidence="1 2">
    <name type="scientific">Microbacterium gallinarum</name>
    <dbReference type="NCBI Taxonomy" id="2762209"/>
    <lineage>
        <taxon>Bacteria</taxon>
        <taxon>Bacillati</taxon>
        <taxon>Actinomycetota</taxon>
        <taxon>Actinomycetes</taxon>
        <taxon>Micrococcales</taxon>
        <taxon>Microbacteriaceae</taxon>
        <taxon>Microbacterium</taxon>
    </lineage>
</organism>
<comment type="caution">
    <text evidence="1">The sequence shown here is derived from an EMBL/GenBank/DDBJ whole genome shotgun (WGS) entry which is preliminary data.</text>
</comment>
<dbReference type="EMBL" id="JACSPM010000011">
    <property type="protein sequence ID" value="MBD8025020.1"/>
    <property type="molecule type" value="Genomic_DNA"/>
</dbReference>
<protein>
    <submittedName>
        <fullName evidence="1">Uncharacterized protein</fullName>
    </submittedName>
</protein>
<keyword evidence="2" id="KW-1185">Reference proteome</keyword>
<dbReference type="Proteomes" id="UP000602532">
    <property type="component" value="Unassembled WGS sequence"/>
</dbReference>
<evidence type="ECO:0000313" key="1">
    <source>
        <dbReference type="EMBL" id="MBD8025020.1"/>
    </source>
</evidence>
<dbReference type="RefSeq" id="WP_191767363.1">
    <property type="nucleotide sequence ID" value="NZ_JACSPM010000011.1"/>
</dbReference>
<accession>A0ABR8X6S1</accession>
<gene>
    <name evidence="1" type="ORF">H9622_15670</name>
</gene>